<dbReference type="Pfam" id="PF09084">
    <property type="entry name" value="NMT1"/>
    <property type="match status" value="1"/>
</dbReference>
<dbReference type="Proteomes" id="UP000523821">
    <property type="component" value="Unassembled WGS sequence"/>
</dbReference>
<comment type="subcellular location">
    <subcellularLocation>
        <location evidence="1">Periplasm</location>
    </subcellularLocation>
</comment>
<dbReference type="AlphaFoldDB" id="A0A7W9FKA1"/>
<dbReference type="EMBL" id="JACHOO010000003">
    <property type="protein sequence ID" value="MBB5752441.1"/>
    <property type="molecule type" value="Genomic_DNA"/>
</dbReference>
<dbReference type="PANTHER" id="PTHR30024">
    <property type="entry name" value="ALIPHATIC SULFONATES-BINDING PROTEIN-RELATED"/>
    <property type="match status" value="1"/>
</dbReference>
<feature type="domain" description="SsuA/THI5-like" evidence="5">
    <location>
        <begin position="45"/>
        <end position="264"/>
    </location>
</feature>
<keyword evidence="3 4" id="KW-0732">Signal</keyword>
<accession>A0A7W9FKA1</accession>
<dbReference type="InterPro" id="IPR015168">
    <property type="entry name" value="SsuA/THI5"/>
</dbReference>
<feature type="signal peptide" evidence="4">
    <location>
        <begin position="1"/>
        <end position="29"/>
    </location>
</feature>
<name>A0A7W9FKA1_9HYPH</name>
<comment type="caution">
    <text evidence="6">The sequence shown here is derived from an EMBL/GenBank/DDBJ whole genome shotgun (WGS) entry which is preliminary data.</text>
</comment>
<dbReference type="InterPro" id="IPR006311">
    <property type="entry name" value="TAT_signal"/>
</dbReference>
<gene>
    <name evidence="6" type="ORF">GGQ63_001495</name>
</gene>
<feature type="chain" id="PRO_5031433943" evidence="4">
    <location>
        <begin position="30"/>
        <end position="334"/>
    </location>
</feature>
<evidence type="ECO:0000313" key="7">
    <source>
        <dbReference type="Proteomes" id="UP000523821"/>
    </source>
</evidence>
<evidence type="ECO:0000259" key="5">
    <source>
        <dbReference type="Pfam" id="PF09084"/>
    </source>
</evidence>
<protein>
    <submittedName>
        <fullName evidence="6">NitT/TauT family transport system substrate-binding protein</fullName>
    </submittedName>
</protein>
<organism evidence="6 7">
    <name type="scientific">Prosthecomicrobium pneumaticum</name>
    <dbReference type="NCBI Taxonomy" id="81895"/>
    <lineage>
        <taxon>Bacteria</taxon>
        <taxon>Pseudomonadati</taxon>
        <taxon>Pseudomonadota</taxon>
        <taxon>Alphaproteobacteria</taxon>
        <taxon>Hyphomicrobiales</taxon>
        <taxon>Kaistiaceae</taxon>
        <taxon>Prosthecomicrobium</taxon>
    </lineage>
</organism>
<evidence type="ECO:0000256" key="1">
    <source>
        <dbReference type="ARBA" id="ARBA00004418"/>
    </source>
</evidence>
<evidence type="ECO:0000256" key="4">
    <source>
        <dbReference type="SAM" id="SignalP"/>
    </source>
</evidence>
<dbReference type="Gene3D" id="3.40.190.10">
    <property type="entry name" value="Periplasmic binding protein-like II"/>
    <property type="match status" value="2"/>
</dbReference>
<comment type="similarity">
    <text evidence="2">Belongs to the bacterial solute-binding protein SsuA/TauA family.</text>
</comment>
<dbReference type="PANTHER" id="PTHR30024:SF47">
    <property type="entry name" value="TAURINE-BINDING PERIPLASMIC PROTEIN"/>
    <property type="match status" value="1"/>
</dbReference>
<evidence type="ECO:0000313" key="6">
    <source>
        <dbReference type="EMBL" id="MBB5752441.1"/>
    </source>
</evidence>
<dbReference type="GO" id="GO:0042597">
    <property type="term" value="C:periplasmic space"/>
    <property type="evidence" value="ECO:0007669"/>
    <property type="project" value="UniProtKB-SubCell"/>
</dbReference>
<reference evidence="6 7" key="1">
    <citation type="submission" date="2020-08" db="EMBL/GenBank/DDBJ databases">
        <title>Genomic Encyclopedia of Type Strains, Phase IV (KMG-IV): sequencing the most valuable type-strain genomes for metagenomic binning, comparative biology and taxonomic classification.</title>
        <authorList>
            <person name="Goeker M."/>
        </authorList>
    </citation>
    <scope>NUCLEOTIDE SEQUENCE [LARGE SCALE GENOMIC DNA]</scope>
    <source>
        <strain evidence="6 7">DSM 16268</strain>
    </source>
</reference>
<dbReference type="SUPFAM" id="SSF53850">
    <property type="entry name" value="Periplasmic binding protein-like II"/>
    <property type="match status" value="1"/>
</dbReference>
<evidence type="ECO:0000256" key="2">
    <source>
        <dbReference type="ARBA" id="ARBA00010742"/>
    </source>
</evidence>
<keyword evidence="7" id="KW-1185">Reference proteome</keyword>
<proteinExistence type="inferred from homology"/>
<evidence type="ECO:0000256" key="3">
    <source>
        <dbReference type="ARBA" id="ARBA00022729"/>
    </source>
</evidence>
<dbReference type="PROSITE" id="PS51318">
    <property type="entry name" value="TAT"/>
    <property type="match status" value="1"/>
</dbReference>
<dbReference type="RefSeq" id="WP_183854240.1">
    <property type="nucleotide sequence ID" value="NZ_JACHOO010000003.1"/>
</dbReference>
<sequence>MTKLTRRQFGTAALALGAASLAGGRLARAADLKTFTVTEPGHSVDSLPFYVGIKKGFYEEAGLKIELVTTEGGGKHIAAVLSGDADAYIGGPEHIAFVRARGGMPLRAVVALSNRANAFLVAKTGVTIDPAASFADKIRGKKIAIGTRGGTGYSIMLYLLERDGLDPRSDVTLIEIATSAGQMAAVAAGTADVAMVSEPTIAQGIKQGVWQAPFASMPAELGLFAWTTVNLPLSLIESDPTLCKAMVDATLKSLAYVRDEPDEAKELARQEFPTLPPDDLSAILASTIANDMWQYDGAIPPEAWDKTQSIVRIAGLLKEDVPYDQVFDPRFLKG</sequence>